<accession>Q5ZCP1</accession>
<name>Q5Z8E6_ORYSJ</name>
<evidence type="ECO:0000313" key="3">
    <source>
        <dbReference type="Proteomes" id="UP000000763"/>
    </source>
</evidence>
<reference evidence="3" key="2">
    <citation type="journal article" date="2005" name="Nature">
        <title>The map-based sequence of the rice genome.</title>
        <authorList>
            <consortium name="International rice genome sequencing project (IRGSP)"/>
            <person name="Matsumoto T."/>
            <person name="Wu J."/>
            <person name="Kanamori H."/>
            <person name="Katayose Y."/>
            <person name="Fujisawa M."/>
            <person name="Namiki N."/>
            <person name="Mizuno H."/>
            <person name="Yamamoto K."/>
            <person name="Antonio B.A."/>
            <person name="Baba T."/>
            <person name="Sakata K."/>
            <person name="Nagamura Y."/>
            <person name="Aoki H."/>
            <person name="Arikawa K."/>
            <person name="Arita K."/>
            <person name="Bito T."/>
            <person name="Chiden Y."/>
            <person name="Fujitsuka N."/>
            <person name="Fukunaka R."/>
            <person name="Hamada M."/>
            <person name="Harada C."/>
            <person name="Hayashi A."/>
            <person name="Hijishita S."/>
            <person name="Honda M."/>
            <person name="Hosokawa S."/>
            <person name="Ichikawa Y."/>
            <person name="Idonuma A."/>
            <person name="Iijima M."/>
            <person name="Ikeda M."/>
            <person name="Ikeno M."/>
            <person name="Ito K."/>
            <person name="Ito S."/>
            <person name="Ito T."/>
            <person name="Ito Y."/>
            <person name="Ito Y."/>
            <person name="Iwabuchi A."/>
            <person name="Kamiya K."/>
            <person name="Karasawa W."/>
            <person name="Kurita K."/>
            <person name="Katagiri S."/>
            <person name="Kikuta A."/>
            <person name="Kobayashi H."/>
            <person name="Kobayashi N."/>
            <person name="Machita K."/>
            <person name="Maehara T."/>
            <person name="Masukawa M."/>
            <person name="Mizubayashi T."/>
            <person name="Mukai Y."/>
            <person name="Nagasaki H."/>
            <person name="Nagata Y."/>
            <person name="Naito S."/>
            <person name="Nakashima M."/>
            <person name="Nakama Y."/>
            <person name="Nakamichi Y."/>
            <person name="Nakamura M."/>
            <person name="Meguro A."/>
            <person name="Negishi M."/>
            <person name="Ohta I."/>
            <person name="Ohta T."/>
            <person name="Okamoto M."/>
            <person name="Ono N."/>
            <person name="Saji S."/>
            <person name="Sakaguchi M."/>
            <person name="Sakai K."/>
            <person name="Shibata M."/>
            <person name="Shimokawa T."/>
            <person name="Song J."/>
            <person name="Takazaki Y."/>
            <person name="Terasawa K."/>
            <person name="Tsugane M."/>
            <person name="Tsuji K."/>
            <person name="Ueda S."/>
            <person name="Waki K."/>
            <person name="Yamagata H."/>
            <person name="Yamamoto M."/>
            <person name="Yamamoto S."/>
            <person name="Yamane H."/>
            <person name="Yoshiki S."/>
            <person name="Yoshihara R."/>
            <person name="Yukawa K."/>
            <person name="Zhong H."/>
            <person name="Yano M."/>
            <person name="Yuan Q."/>
            <person name="Ouyang S."/>
            <person name="Liu J."/>
            <person name="Jones K.M."/>
            <person name="Gansberger K."/>
            <person name="Moffat K."/>
            <person name="Hill J."/>
            <person name="Bera J."/>
            <person name="Fadrosh D."/>
            <person name="Jin S."/>
            <person name="Johri S."/>
            <person name="Kim M."/>
            <person name="Overton L."/>
            <person name="Reardon M."/>
            <person name="Tsitrin T."/>
            <person name="Vuong H."/>
            <person name="Weaver B."/>
            <person name="Ciecko A."/>
            <person name="Tallon L."/>
            <person name="Jackson J."/>
            <person name="Pai G."/>
            <person name="Aken S.V."/>
            <person name="Utterback T."/>
            <person name="Reidmuller S."/>
            <person name="Feldblyum T."/>
            <person name="Hsiao J."/>
            <person name="Zismann V."/>
            <person name="Iobst S."/>
            <person name="de Vazeille A.R."/>
            <person name="Buell C.R."/>
            <person name="Ying K."/>
            <person name="Li Y."/>
            <person name="Lu T."/>
            <person name="Huang Y."/>
            <person name="Zhao Q."/>
            <person name="Feng Q."/>
            <person name="Zhang L."/>
            <person name="Zhu J."/>
            <person name="Weng Q."/>
            <person name="Mu J."/>
            <person name="Lu Y."/>
            <person name="Fan D."/>
            <person name="Liu Y."/>
            <person name="Guan J."/>
            <person name="Zhang Y."/>
            <person name="Yu S."/>
            <person name="Liu X."/>
            <person name="Zhang Y."/>
            <person name="Hong G."/>
            <person name="Han B."/>
            <person name="Choisne N."/>
            <person name="Demange N."/>
            <person name="Orjeda G."/>
            <person name="Samain S."/>
            <person name="Cattolico L."/>
            <person name="Pelletier E."/>
            <person name="Couloux A."/>
            <person name="Segurens B."/>
            <person name="Wincker P."/>
            <person name="D'Hont A."/>
            <person name="Scarpelli C."/>
            <person name="Weissenbach J."/>
            <person name="Salanoubat M."/>
            <person name="Quetier F."/>
            <person name="Yu Y."/>
            <person name="Kim H.R."/>
            <person name="Rambo T."/>
            <person name="Currie J."/>
            <person name="Collura K."/>
            <person name="Luo M."/>
            <person name="Yang T."/>
            <person name="Ammiraju J.S.S."/>
            <person name="Engler F."/>
            <person name="Soderlund C."/>
            <person name="Wing R.A."/>
            <person name="Palmer L.E."/>
            <person name="de la Bastide M."/>
            <person name="Spiegel L."/>
            <person name="Nascimento L."/>
            <person name="Zutavern T."/>
            <person name="O'Shaughnessy A."/>
            <person name="Dike S."/>
            <person name="Dedhia N."/>
            <person name="Preston R."/>
            <person name="Balija V."/>
            <person name="McCombie W.R."/>
            <person name="Chow T."/>
            <person name="Chen H."/>
            <person name="Chung M."/>
            <person name="Chen C."/>
            <person name="Shaw J."/>
            <person name="Wu H."/>
            <person name="Hsiao K."/>
            <person name="Chao Y."/>
            <person name="Chu M."/>
            <person name="Cheng C."/>
            <person name="Hour A."/>
            <person name="Lee P."/>
            <person name="Lin S."/>
            <person name="Lin Y."/>
            <person name="Liou J."/>
            <person name="Liu S."/>
            <person name="Hsing Y."/>
            <person name="Raghuvanshi S."/>
            <person name="Mohanty A."/>
            <person name="Bharti A.K."/>
            <person name="Gaur A."/>
            <person name="Gupta V."/>
            <person name="Kumar D."/>
            <person name="Ravi V."/>
            <person name="Vij S."/>
            <person name="Kapur A."/>
            <person name="Khurana P."/>
            <person name="Khurana P."/>
            <person name="Khurana J.P."/>
            <person name="Tyagi A.K."/>
            <person name="Gaikwad K."/>
            <person name="Singh A."/>
            <person name="Dalal V."/>
            <person name="Srivastava S."/>
            <person name="Dixit A."/>
            <person name="Pal A.K."/>
            <person name="Ghazi I.A."/>
            <person name="Yadav M."/>
            <person name="Pandit A."/>
            <person name="Bhargava A."/>
            <person name="Sureshbabu K."/>
            <person name="Batra K."/>
            <person name="Sharma T.R."/>
            <person name="Mohapatra T."/>
            <person name="Singh N.K."/>
            <person name="Messing J."/>
            <person name="Nelson A.B."/>
            <person name="Fuks G."/>
            <person name="Kavchok S."/>
            <person name="Keizer G."/>
            <person name="Linton E."/>
            <person name="Llaca V."/>
            <person name="Song R."/>
            <person name="Tanyolac B."/>
            <person name="Young S."/>
            <person name="Ho-Il K."/>
            <person name="Hahn J.H."/>
            <person name="Sangsakoo G."/>
            <person name="Vanavichit A."/>
            <person name="de Mattos Luiz.A.T."/>
            <person name="Zimmer P.D."/>
            <person name="Malone G."/>
            <person name="Dellagostin O."/>
            <person name="de Oliveira A.C."/>
            <person name="Bevan M."/>
            <person name="Bancroft I."/>
            <person name="Minx P."/>
            <person name="Cordum H."/>
            <person name="Wilson R."/>
            <person name="Cheng Z."/>
            <person name="Jin W."/>
            <person name="Jiang J."/>
            <person name="Leong S.A."/>
            <person name="Iwama H."/>
            <person name="Gojobori T."/>
            <person name="Itoh T."/>
            <person name="Niimura Y."/>
            <person name="Fujii Y."/>
            <person name="Habara T."/>
            <person name="Sakai H."/>
            <person name="Sato Y."/>
            <person name="Wilson G."/>
            <person name="Kumar K."/>
            <person name="McCouch S."/>
            <person name="Juretic N."/>
            <person name="Hoen D."/>
            <person name="Wright S."/>
            <person name="Bruskiewich R."/>
            <person name="Bureau T."/>
            <person name="Miyao A."/>
            <person name="Hirochika H."/>
            <person name="Nishikawa T."/>
            <person name="Kadowaki K."/>
            <person name="Sugiura M."/>
            <person name="Burr B."/>
            <person name="Sasaki T."/>
        </authorList>
    </citation>
    <scope>NUCLEOTIDE SEQUENCE [LARGE SCALE GENOMIC DNA]</scope>
    <source>
        <strain evidence="3">cv. Nipponbare</strain>
    </source>
</reference>
<dbReference type="EMBL" id="AP003208">
    <property type="protein sequence ID" value="BAD52783.1"/>
    <property type="molecule type" value="Genomic_DNA"/>
</dbReference>
<evidence type="ECO:0000313" key="2">
    <source>
        <dbReference type="EMBL" id="BAD53920.1"/>
    </source>
</evidence>
<reference evidence="1" key="1">
    <citation type="journal article" date="2002" name="Nature">
        <title>The genome sequence and structure of rice chromosome 1.</title>
        <authorList>
            <person name="Sasaki T."/>
            <person name="Matsumoto T."/>
            <person name="Yamamoto K."/>
            <person name="Sakata K."/>
            <person name="Baba T."/>
            <person name="Katayose Y."/>
            <person name="Wu J."/>
            <person name="Niimura Y."/>
            <person name="Cheng Z."/>
            <person name="Nagamura Y."/>
            <person name="Antonio B.A."/>
            <person name="Kanamori H."/>
            <person name="Hosokawa S."/>
            <person name="Masukawa M."/>
            <person name="Arikawa K."/>
            <person name="Chiden Y."/>
            <person name="Hayashi M."/>
            <person name="Okamoto M."/>
            <person name="Ando T."/>
            <person name="Aoki H."/>
            <person name="Arita K."/>
            <person name="Hamada M."/>
            <person name="Harada C."/>
            <person name="Hijishita S."/>
            <person name="Honda M."/>
            <person name="Ichikawa Y."/>
            <person name="Idonuma A."/>
            <person name="Iijima M."/>
            <person name="Ikeda M."/>
            <person name="Ikeno M."/>
            <person name="Itoh S."/>
            <person name="Itoh T."/>
            <person name="Itoh Y."/>
            <person name="Itoh Y."/>
            <person name="Iwabuchi A."/>
            <person name="Kamiya K."/>
            <person name="Karasawa W."/>
            <person name="Katagiri S."/>
            <person name="Kikuta A."/>
            <person name="Kobayashi N."/>
            <person name="Kono I."/>
            <person name="Machita K."/>
            <person name="Maehara T."/>
            <person name="Mizuno H."/>
            <person name="Mizubayashi T."/>
            <person name="Mukai Y."/>
            <person name="Nagasaki H."/>
            <person name="Nakashima M."/>
            <person name="Nakama Y."/>
            <person name="Nakamichi Y."/>
            <person name="Nakamura M."/>
            <person name="Namiki N."/>
            <person name="Negishi M."/>
            <person name="Ohta I."/>
            <person name="Ono N."/>
            <person name="Saji S."/>
            <person name="Sakai K."/>
            <person name="Shibata M."/>
            <person name="Shimokawa T."/>
            <person name="Shomura A."/>
            <person name="Song J."/>
            <person name="Takazaki Y."/>
            <person name="Terasawa K."/>
            <person name="Tsuji K."/>
            <person name="Waki K."/>
            <person name="Yamagata H."/>
            <person name="Yamane H."/>
            <person name="Yoshiki S."/>
            <person name="Yoshihara R."/>
            <person name="Yukawa K."/>
            <person name="Zhong H."/>
            <person name="Iwama H."/>
            <person name="Endo T."/>
            <person name="Ito H."/>
            <person name="Hahn J.H."/>
            <person name="Kim H.I."/>
            <person name="Eun M.Y."/>
            <person name="Yano M."/>
            <person name="Jiang J."/>
            <person name="Gojobori T."/>
        </authorList>
    </citation>
    <scope>NUCLEOTIDE SEQUENCE</scope>
</reference>
<protein>
    <submittedName>
        <fullName evidence="1">Uncharacterized protein</fullName>
    </submittedName>
</protein>
<reference evidence="3" key="3">
    <citation type="journal article" date="2008" name="Nucleic Acids Res.">
        <title>The rice annotation project database (RAP-DB): 2008 update.</title>
        <authorList>
            <consortium name="The rice annotation project (RAP)"/>
        </authorList>
    </citation>
    <scope>GENOME REANNOTATION</scope>
    <source>
        <strain evidence="3">cv. Nipponbare</strain>
    </source>
</reference>
<sequence length="71" mass="8087">MKAYTNNNRSITVASRVHIGAGKYSGDPFYSACKYHWSMAGRVCAVRRIQPTGSPHAYRSWKLAVPRRVFR</sequence>
<dbReference type="Proteomes" id="UP000817658">
    <property type="component" value="Chromosome 1"/>
</dbReference>
<dbReference type="AlphaFoldDB" id="Q5Z8E6"/>
<dbReference type="EMBL" id="AP003793">
    <property type="protein sequence ID" value="BAD53920.1"/>
    <property type="molecule type" value="Genomic_DNA"/>
</dbReference>
<gene>
    <name evidence="1" type="ORF">B1158F07.42</name>
    <name evidence="2" type="ORF">P0487E11.7</name>
</gene>
<organism evidence="1">
    <name type="scientific">Oryza sativa subsp. japonica</name>
    <name type="common">Rice</name>
    <dbReference type="NCBI Taxonomy" id="39947"/>
    <lineage>
        <taxon>Eukaryota</taxon>
        <taxon>Viridiplantae</taxon>
        <taxon>Streptophyta</taxon>
        <taxon>Embryophyta</taxon>
        <taxon>Tracheophyta</taxon>
        <taxon>Spermatophyta</taxon>
        <taxon>Magnoliopsida</taxon>
        <taxon>Liliopsida</taxon>
        <taxon>Poales</taxon>
        <taxon>Poaceae</taxon>
        <taxon>BOP clade</taxon>
        <taxon>Oryzoideae</taxon>
        <taxon>Oryzeae</taxon>
        <taxon>Oryzinae</taxon>
        <taxon>Oryza</taxon>
        <taxon>Oryza sativa</taxon>
    </lineage>
</organism>
<proteinExistence type="predicted"/>
<dbReference type="Proteomes" id="UP000000763">
    <property type="component" value="Chromosome 1"/>
</dbReference>
<evidence type="ECO:0000313" key="1">
    <source>
        <dbReference type="EMBL" id="BAD52783.1"/>
    </source>
</evidence>
<accession>Q5Z8E6</accession>